<sequence length="105" mass="11296">MSFKDKELDISGAHTDYGLLTLVNPDDSITALQVFCSVRRGTSPESGSLQSGSLPWTFLCNIGDMLKRCGSGQTGCTTTPLHLAPCHQQIASVLRLCSIIIRAEL</sequence>
<keyword evidence="2" id="KW-1185">Reference proteome</keyword>
<gene>
    <name evidence="1" type="ORF">MLD38_007696</name>
</gene>
<evidence type="ECO:0000313" key="1">
    <source>
        <dbReference type="EMBL" id="KAI4381639.1"/>
    </source>
</evidence>
<proteinExistence type="predicted"/>
<reference evidence="2" key="1">
    <citation type="journal article" date="2023" name="Front. Plant Sci.">
        <title>Chromosomal-level genome assembly of Melastoma candidum provides insights into trichome evolution.</title>
        <authorList>
            <person name="Zhong Y."/>
            <person name="Wu W."/>
            <person name="Sun C."/>
            <person name="Zou P."/>
            <person name="Liu Y."/>
            <person name="Dai S."/>
            <person name="Zhou R."/>
        </authorList>
    </citation>
    <scope>NUCLEOTIDE SEQUENCE [LARGE SCALE GENOMIC DNA]</scope>
</reference>
<evidence type="ECO:0000313" key="2">
    <source>
        <dbReference type="Proteomes" id="UP001057402"/>
    </source>
</evidence>
<dbReference type="EMBL" id="CM042882">
    <property type="protein sequence ID" value="KAI4381639.1"/>
    <property type="molecule type" value="Genomic_DNA"/>
</dbReference>
<name>A0ACB9RS25_9MYRT</name>
<organism evidence="1 2">
    <name type="scientific">Melastoma candidum</name>
    <dbReference type="NCBI Taxonomy" id="119954"/>
    <lineage>
        <taxon>Eukaryota</taxon>
        <taxon>Viridiplantae</taxon>
        <taxon>Streptophyta</taxon>
        <taxon>Embryophyta</taxon>
        <taxon>Tracheophyta</taxon>
        <taxon>Spermatophyta</taxon>
        <taxon>Magnoliopsida</taxon>
        <taxon>eudicotyledons</taxon>
        <taxon>Gunneridae</taxon>
        <taxon>Pentapetalae</taxon>
        <taxon>rosids</taxon>
        <taxon>malvids</taxon>
        <taxon>Myrtales</taxon>
        <taxon>Melastomataceae</taxon>
        <taxon>Melastomatoideae</taxon>
        <taxon>Melastomateae</taxon>
        <taxon>Melastoma</taxon>
    </lineage>
</organism>
<dbReference type="Proteomes" id="UP001057402">
    <property type="component" value="Chromosome 3"/>
</dbReference>
<accession>A0ACB9RS25</accession>
<protein>
    <submittedName>
        <fullName evidence="1">Uncharacterized protein</fullName>
    </submittedName>
</protein>
<comment type="caution">
    <text evidence="1">The sequence shown here is derived from an EMBL/GenBank/DDBJ whole genome shotgun (WGS) entry which is preliminary data.</text>
</comment>